<name>A0A0C5GXJ8_VIBPH</name>
<dbReference type="AlphaFoldDB" id="A0A0C5GXJ8"/>
<dbReference type="EMBL" id="KP688397">
    <property type="protein sequence ID" value="AJP18378.1"/>
    <property type="molecule type" value="Genomic_DNA"/>
</dbReference>
<reference evidence="1" key="1">
    <citation type="journal article" date="2015" name="Antimicrob. Agents Chemother.">
        <title>Complete nucleotide sequence of a conjugative plasmid carrying bla(PER-1).</title>
        <authorList>
            <person name="Li R."/>
            <person name="Wong M.H."/>
            <person name="Zhou Y."/>
            <person name="Chan E.W."/>
            <person name="Chen S."/>
        </authorList>
    </citation>
    <scope>NUCLEOTIDE SEQUENCE</scope>
    <source>
        <strain evidence="1">V36</strain>
        <plasmid evidence="1">pVPH1</plasmid>
    </source>
</reference>
<organism evidence="1">
    <name type="scientific">Vibrio parahaemolyticus</name>
    <dbReference type="NCBI Taxonomy" id="670"/>
    <lineage>
        <taxon>Bacteria</taxon>
        <taxon>Pseudomonadati</taxon>
        <taxon>Pseudomonadota</taxon>
        <taxon>Gammaproteobacteria</taxon>
        <taxon>Vibrionales</taxon>
        <taxon>Vibrionaceae</taxon>
        <taxon>Vibrio</taxon>
    </lineage>
</organism>
<geneLocation type="plasmid" evidence="1">
    <name>pVPH1</name>
</geneLocation>
<evidence type="ECO:0000313" key="1">
    <source>
        <dbReference type="EMBL" id="AJP18378.1"/>
    </source>
</evidence>
<accession>A0A0C5GXJ8</accession>
<keyword evidence="1" id="KW-0614">Plasmid</keyword>
<gene>
    <name evidence="1" type="ORF">pVPH1_0205</name>
</gene>
<sequence length="33" mass="3923">MKNVTFTQQKCDEYAKYNKEPFVKSVDYNFISG</sequence>
<proteinExistence type="predicted"/>
<protein>
    <submittedName>
        <fullName evidence="1">Uncharacterized protein</fullName>
    </submittedName>
</protein>